<proteinExistence type="predicted"/>
<evidence type="ECO:0000313" key="1">
    <source>
        <dbReference type="EMBL" id="KAJ9123783.1"/>
    </source>
</evidence>
<keyword evidence="2" id="KW-1185">Reference proteome</keyword>
<dbReference type="Proteomes" id="UP001234202">
    <property type="component" value="Unassembled WGS sequence"/>
</dbReference>
<reference evidence="1" key="1">
    <citation type="submission" date="2023-04" db="EMBL/GenBank/DDBJ databases">
        <title>Draft Genome sequencing of Naganishia species isolated from polar environments using Oxford Nanopore Technology.</title>
        <authorList>
            <person name="Leo P."/>
            <person name="Venkateswaran K."/>
        </authorList>
    </citation>
    <scope>NUCLEOTIDE SEQUENCE</scope>
    <source>
        <strain evidence="1">DBVPG 5303</strain>
    </source>
</reference>
<dbReference type="EMBL" id="JASBWV010000011">
    <property type="protein sequence ID" value="KAJ9123783.1"/>
    <property type="molecule type" value="Genomic_DNA"/>
</dbReference>
<accession>A0ACC2XJG0</accession>
<organism evidence="1 2">
    <name type="scientific">Naganishia onofrii</name>
    <dbReference type="NCBI Taxonomy" id="1851511"/>
    <lineage>
        <taxon>Eukaryota</taxon>
        <taxon>Fungi</taxon>
        <taxon>Dikarya</taxon>
        <taxon>Basidiomycota</taxon>
        <taxon>Agaricomycotina</taxon>
        <taxon>Tremellomycetes</taxon>
        <taxon>Filobasidiales</taxon>
        <taxon>Filobasidiaceae</taxon>
        <taxon>Naganishia</taxon>
    </lineage>
</organism>
<evidence type="ECO:0000313" key="2">
    <source>
        <dbReference type="Proteomes" id="UP001234202"/>
    </source>
</evidence>
<name>A0ACC2XJG0_9TREE</name>
<gene>
    <name evidence="1" type="ORF">QFC24_003557</name>
</gene>
<sequence>MEISPDPDFAAGPSTVVEQDISDIASNTNELQTQASPPKRKDNKGKRKRGSSLSYSKSADNQSIARKRAEESDGLRREEKRRLVDTLLGQQDERIRRAGGKAWSPTSTTAGSSANPSRKRSPTTLIEAAPNGETATATSETTSALDTRMPETLEAEFAQELETALREFPERSADNGQIPAPQPLNDETIIIHPGSRYLKIGRGSDLTPISIPNCIYRKTNTQKHDDSNPLETATNEPSSVISSLSTMPAASSSSTVEEQRERDSIIASLRVALRERMRLEKLRLPAGKADQPIQQVTRYNSSQKPIQYRPHDDPYGVEWLEDYSANVLFPDKNLWIAEDAPYELRYPIRNRTFNTCDYGDNPTEPILSDVQDILQHALGKLNPPVSVRDLWKYSVALIVPDHTDKAYIEGMCTVLLQRMGFRQCGVLQESLCATFGAGLSSACIVDIGAERTSVACVDDGLLLGETRHLLHFGRDDVTSFYTDLLRRVSFPYHELDLNRRLDWQMMDELTTRTCTLLDHLVAFNVWKLQVRRKDSPTTEYQLQTFDQAVLAPACFFDPRVLDWPAKLAKINVKKIKTNYEDESMPDLKDDGTTLAMAKSTEHLLPPPPPPIAQDPVVTVTVDPETGEETTTTFQPEPIQLPAPAPSFDVVEVAGKMPIDFAVANSLMAAGGDLKSVNLANAILVLGGGALIEGISAALAWRVGRHCDARLATGISPQVLPPPRGLDPRYVTWRGGVVWTRLDAMNDIWIKRQEWDEIGMKAYRNRMF</sequence>
<protein>
    <submittedName>
        <fullName evidence="1">Uncharacterized protein</fullName>
    </submittedName>
</protein>
<comment type="caution">
    <text evidence="1">The sequence shown here is derived from an EMBL/GenBank/DDBJ whole genome shotgun (WGS) entry which is preliminary data.</text>
</comment>